<dbReference type="EMBL" id="AK230425">
    <property type="protein sequence ID" value="BAF02223.1"/>
    <property type="molecule type" value="mRNA"/>
</dbReference>
<reference evidence="1" key="1">
    <citation type="submission" date="2006-07" db="EMBL/GenBank/DDBJ databases">
        <title>Large-scale analysis of RIKEN Arabidopsis full-length (RAFL) cDNAs.</title>
        <authorList>
            <person name="Totoki Y."/>
            <person name="Seki M."/>
            <person name="Ishida J."/>
            <person name="Nakajima M."/>
            <person name="Enju A."/>
            <person name="Morosawa T."/>
            <person name="Kamiya A."/>
            <person name="Narusaka M."/>
            <person name="Shin-i T."/>
            <person name="Nakagawa M."/>
            <person name="Sakamoto N."/>
            <person name="Oishi K."/>
            <person name="Kohara Y."/>
            <person name="Kobayashi M."/>
            <person name="Toyoda A."/>
            <person name="Sakaki Y."/>
            <person name="Sakurai T."/>
            <person name="Iida K."/>
            <person name="Akiyama K."/>
            <person name="Satou M."/>
            <person name="Toyoda T."/>
            <person name="Konagaya A."/>
            <person name="Carninci P."/>
            <person name="Kawai J."/>
            <person name="Hayashizaki Y."/>
            <person name="Shinozaki K."/>
        </authorList>
    </citation>
    <scope>NUCLEOTIDE SEQUENCE</scope>
</reference>
<protein>
    <submittedName>
        <fullName evidence="1">Uncharacterized protein</fullName>
    </submittedName>
</protein>
<evidence type="ECO:0000313" key="1">
    <source>
        <dbReference type="EMBL" id="BAF02223.1"/>
    </source>
</evidence>
<dbReference type="AlphaFoldDB" id="Q0WKY4"/>
<name>Q0WKY4_ARATH</name>
<sequence>MKMDRSWIQNKYPGKRLWNVKGIKMHEDYSKKKKKIGRLGQTQTHRLRTQTQDLKQTWKHFCKKVEVLP</sequence>
<proteinExistence type="evidence at transcript level"/>
<accession>Q0WKY4</accession>
<organism evidence="1">
    <name type="scientific">Arabidopsis thaliana</name>
    <name type="common">Mouse-ear cress</name>
    <dbReference type="NCBI Taxonomy" id="3702"/>
    <lineage>
        <taxon>Eukaryota</taxon>
        <taxon>Viridiplantae</taxon>
        <taxon>Streptophyta</taxon>
        <taxon>Embryophyta</taxon>
        <taxon>Tracheophyta</taxon>
        <taxon>Spermatophyta</taxon>
        <taxon>Magnoliopsida</taxon>
        <taxon>eudicotyledons</taxon>
        <taxon>Gunneridae</taxon>
        <taxon>Pentapetalae</taxon>
        <taxon>rosids</taxon>
        <taxon>malvids</taxon>
        <taxon>Brassicales</taxon>
        <taxon>Brassicaceae</taxon>
        <taxon>Camelineae</taxon>
        <taxon>Arabidopsis</taxon>
    </lineage>
</organism>